<keyword evidence="1" id="KW-0539">Nucleus</keyword>
<feature type="region of interest" description="Disordered" evidence="2">
    <location>
        <begin position="1"/>
        <end position="30"/>
    </location>
</feature>
<evidence type="ECO:0000256" key="1">
    <source>
        <dbReference type="PROSITE-ProRule" id="PRU00267"/>
    </source>
</evidence>
<dbReference type="CDD" id="cd00084">
    <property type="entry name" value="HMG-box_SF"/>
    <property type="match status" value="1"/>
</dbReference>
<feature type="compositionally biased region" description="Low complexity" evidence="2">
    <location>
        <begin position="266"/>
        <end position="285"/>
    </location>
</feature>
<dbReference type="InterPro" id="IPR009071">
    <property type="entry name" value="HMG_box_dom"/>
</dbReference>
<feature type="compositionally biased region" description="Low complexity" evidence="2">
    <location>
        <begin position="233"/>
        <end position="247"/>
    </location>
</feature>
<feature type="region of interest" description="Disordered" evidence="2">
    <location>
        <begin position="360"/>
        <end position="473"/>
    </location>
</feature>
<reference evidence="4" key="1">
    <citation type="submission" date="2021-01" db="EMBL/GenBank/DDBJ databases">
        <authorList>
            <person name="Corre E."/>
            <person name="Pelletier E."/>
            <person name="Niang G."/>
            <person name="Scheremetjew M."/>
            <person name="Finn R."/>
            <person name="Kale V."/>
            <person name="Holt S."/>
            <person name="Cochrane G."/>
            <person name="Meng A."/>
            <person name="Brown T."/>
            <person name="Cohen L."/>
        </authorList>
    </citation>
    <scope>NUCLEOTIDE SEQUENCE</scope>
    <source>
        <strain evidence="4">CCMP622</strain>
    </source>
</reference>
<dbReference type="GO" id="GO:0005634">
    <property type="term" value="C:nucleus"/>
    <property type="evidence" value="ECO:0007669"/>
    <property type="project" value="UniProtKB-UniRule"/>
</dbReference>
<dbReference type="SUPFAM" id="SSF47095">
    <property type="entry name" value="HMG-box"/>
    <property type="match status" value="1"/>
</dbReference>
<feature type="compositionally biased region" description="Polar residues" evidence="2">
    <location>
        <begin position="459"/>
        <end position="472"/>
    </location>
</feature>
<evidence type="ECO:0000313" key="4">
    <source>
        <dbReference type="EMBL" id="CAD9775502.1"/>
    </source>
</evidence>
<dbReference type="EMBL" id="HBHP01031633">
    <property type="protein sequence ID" value="CAD9775502.1"/>
    <property type="molecule type" value="Transcribed_RNA"/>
</dbReference>
<dbReference type="SMART" id="SM00398">
    <property type="entry name" value="HMG"/>
    <property type="match status" value="1"/>
</dbReference>
<protein>
    <recommendedName>
        <fullName evidence="3">HMG box domain-containing protein</fullName>
    </recommendedName>
</protein>
<proteinExistence type="predicted"/>
<feature type="region of interest" description="Disordered" evidence="2">
    <location>
        <begin position="198"/>
        <end position="285"/>
    </location>
</feature>
<dbReference type="Pfam" id="PF09011">
    <property type="entry name" value="HMG_box_2"/>
    <property type="match status" value="1"/>
</dbReference>
<dbReference type="GO" id="GO:0003677">
    <property type="term" value="F:DNA binding"/>
    <property type="evidence" value="ECO:0007669"/>
    <property type="project" value="UniProtKB-UniRule"/>
</dbReference>
<feature type="compositionally biased region" description="Polar residues" evidence="2">
    <location>
        <begin position="371"/>
        <end position="382"/>
    </location>
</feature>
<feature type="compositionally biased region" description="Basic residues" evidence="2">
    <location>
        <begin position="9"/>
        <end position="30"/>
    </location>
</feature>
<evidence type="ECO:0000256" key="2">
    <source>
        <dbReference type="SAM" id="MobiDB-lite"/>
    </source>
</evidence>
<organism evidence="4">
    <name type="scientific">Lotharella oceanica</name>
    <dbReference type="NCBI Taxonomy" id="641309"/>
    <lineage>
        <taxon>Eukaryota</taxon>
        <taxon>Sar</taxon>
        <taxon>Rhizaria</taxon>
        <taxon>Cercozoa</taxon>
        <taxon>Chlorarachniophyceae</taxon>
        <taxon>Lotharella</taxon>
    </lineage>
</organism>
<feature type="compositionally biased region" description="Polar residues" evidence="2">
    <location>
        <begin position="422"/>
        <end position="451"/>
    </location>
</feature>
<sequence length="497" mass="56571">MQNPSANLGKRKRRPTTKKRKRLKRPRKPKTAYNFYQLTVRQSVCQEVWDLIGHSVDRVLHNEHVARIIGRRWRAMPEDQRRVFQQMADQDKFRYKQEKDQYDNMLRATLNSDELEAVNGGAAMPPMQAQRQGGVEAMARFENGMPRAEAKLSQFPKHPQTVNPIHQPGMPPKLSAPLAPPLGINELTHREFNGALNGFNHPDFSKSMPPLEAKPEGGNVGGNSDRKGNTNPFSHIAASSSDSSHFALKGVPGQHHLGNQRMNPSQQQHQLQQQLHNQQQLQQQQIHRHQLHQQHLQQLQRQQQHFQSQTNQQHQLQLQHQLQHQLNPQHLQQASQQQLVQQQQQQLQQLQQQQQQQQQHIQQQHNLQPEPRTSQQPSHTQLGGQVEEVQGQEEKKMKGFVQPANQITRKTDESKNGEQKKQPQQIASKDTSQKSEMSQKSAATDGSQAKSPTLMMKADSNSSIPRNGSSTGLFMLPGGAFGRVPSYPMLSTLGSDF</sequence>
<feature type="domain" description="HMG box" evidence="3">
    <location>
        <begin position="26"/>
        <end position="103"/>
    </location>
</feature>
<accession>A0A7S2XFW4</accession>
<dbReference type="InterPro" id="IPR036910">
    <property type="entry name" value="HMG_box_dom_sf"/>
</dbReference>
<name>A0A7S2XFW4_9EUKA</name>
<dbReference type="PROSITE" id="PS50118">
    <property type="entry name" value="HMG_BOX_2"/>
    <property type="match status" value="1"/>
</dbReference>
<gene>
    <name evidence="4" type="ORF">LSP00402_LOCUS19499</name>
</gene>
<feature type="region of interest" description="Disordered" evidence="2">
    <location>
        <begin position="297"/>
        <end position="323"/>
    </location>
</feature>
<feature type="DNA-binding region" description="HMG box" evidence="1">
    <location>
        <begin position="26"/>
        <end position="103"/>
    </location>
</feature>
<dbReference type="AlphaFoldDB" id="A0A7S2XFW4"/>
<feature type="compositionally biased region" description="Basic and acidic residues" evidence="2">
    <location>
        <begin position="409"/>
        <end position="421"/>
    </location>
</feature>
<keyword evidence="1" id="KW-0238">DNA-binding</keyword>
<evidence type="ECO:0000259" key="3">
    <source>
        <dbReference type="PROSITE" id="PS50118"/>
    </source>
</evidence>
<dbReference type="Gene3D" id="1.10.30.10">
    <property type="entry name" value="High mobility group box domain"/>
    <property type="match status" value="1"/>
</dbReference>